<dbReference type="PANTHER" id="PTHR22957:SF26">
    <property type="entry name" value="LD44506P"/>
    <property type="match status" value="1"/>
</dbReference>
<evidence type="ECO:0000313" key="3">
    <source>
        <dbReference type="EMBL" id="NDV32855.1"/>
    </source>
</evidence>
<dbReference type="SUPFAM" id="SSF47923">
    <property type="entry name" value="Ypt/Rab-GAP domain of gyp1p"/>
    <property type="match status" value="2"/>
</dbReference>
<dbReference type="Gene3D" id="1.10.10.750">
    <property type="entry name" value="Ypt/Rab-GAP domain of gyp1p, domain 1"/>
    <property type="match status" value="1"/>
</dbReference>
<dbReference type="Gene3D" id="1.10.472.80">
    <property type="entry name" value="Ypt/Rab-GAP domain of gyp1p, domain 3"/>
    <property type="match status" value="1"/>
</dbReference>
<dbReference type="FunFam" id="1.10.8.270:FF:000004">
    <property type="entry name" value="TBC1 domain family, member 22B"/>
    <property type="match status" value="1"/>
</dbReference>
<accession>A0A6B2L7D3</accession>
<sequence>MIKSIGFGLGMTNASSSPSTSQSQIKPPVKISDKDLEAKKEKFQNFLASPSVKMEELKKICWNGIPDSFRAECWRLLLGYTPLVRERWESTISAKRQSYWSCVPLNLSEEYIETLHTDYEKTIFHQIHIDVPRTNPSVKLFHLPLVQKAFERILYLWAIRHPASGYVQGINDLVTPFYAVFLRPFVTEPIESLTDISHIEESTLKDIEADCYWCLTLFIDSIQDHYTFAQPGIQKMIFKLKELIKKIDDPLNTHLSEQKIEYIQFAFRWMNCLLMREFPLSIVIRIWDTYLSEDESFSILHVYLCAAFLLKWSPEVKAQEFQDLMLFLQNLPTQNWTEQDIETLLSQAYVWKTLYNDSGHLKSNKV</sequence>
<dbReference type="InterPro" id="IPR035969">
    <property type="entry name" value="Rab-GAP_TBC_sf"/>
</dbReference>
<proteinExistence type="predicted"/>
<dbReference type="FunFam" id="1.10.472.80:FF:000001">
    <property type="entry name" value="TBC1 domain family member 22B"/>
    <property type="match status" value="1"/>
</dbReference>
<name>A0A6B2L7D3_9EUKA</name>
<dbReference type="Gene3D" id="1.10.8.270">
    <property type="entry name" value="putative rabgap domain of human tbc1 domain family member 14 like domains"/>
    <property type="match status" value="1"/>
</dbReference>
<evidence type="ECO:0000259" key="2">
    <source>
        <dbReference type="PROSITE" id="PS50086"/>
    </source>
</evidence>
<dbReference type="FunFam" id="1.10.10.750:FF:000007">
    <property type="entry name" value="TBC1 domain family member"/>
    <property type="match status" value="1"/>
</dbReference>
<dbReference type="InterPro" id="IPR000195">
    <property type="entry name" value="Rab-GAP-TBC_dom"/>
</dbReference>
<evidence type="ECO:0000256" key="1">
    <source>
        <dbReference type="ARBA" id="ARBA00022468"/>
    </source>
</evidence>
<keyword evidence="1" id="KW-0343">GTPase activation</keyword>
<dbReference type="GO" id="GO:0005096">
    <property type="term" value="F:GTPase activator activity"/>
    <property type="evidence" value="ECO:0007669"/>
    <property type="project" value="UniProtKB-KW"/>
</dbReference>
<dbReference type="EMBL" id="GIBP01003886">
    <property type="protein sequence ID" value="NDV32855.1"/>
    <property type="molecule type" value="Transcribed_RNA"/>
</dbReference>
<dbReference type="GO" id="GO:0071889">
    <property type="term" value="F:14-3-3 protein binding"/>
    <property type="evidence" value="ECO:0007669"/>
    <property type="project" value="UniProtKB-ARBA"/>
</dbReference>
<dbReference type="AlphaFoldDB" id="A0A6B2L7D3"/>
<feature type="domain" description="Rab-GAP TBC" evidence="2">
    <location>
        <begin position="64"/>
        <end position="294"/>
    </location>
</feature>
<organism evidence="3">
    <name type="scientific">Arcella intermedia</name>
    <dbReference type="NCBI Taxonomy" id="1963864"/>
    <lineage>
        <taxon>Eukaryota</taxon>
        <taxon>Amoebozoa</taxon>
        <taxon>Tubulinea</taxon>
        <taxon>Elardia</taxon>
        <taxon>Arcellinida</taxon>
        <taxon>Sphaerothecina</taxon>
        <taxon>Arcellidae</taxon>
        <taxon>Arcella</taxon>
    </lineage>
</organism>
<dbReference type="Pfam" id="PF00566">
    <property type="entry name" value="RabGAP-TBC"/>
    <property type="match status" value="1"/>
</dbReference>
<dbReference type="SMART" id="SM00164">
    <property type="entry name" value="TBC"/>
    <property type="match status" value="1"/>
</dbReference>
<protein>
    <recommendedName>
        <fullName evidence="2">Rab-GAP TBC domain-containing protein</fullName>
    </recommendedName>
</protein>
<dbReference type="PROSITE" id="PS50086">
    <property type="entry name" value="TBC_RABGAP"/>
    <property type="match status" value="1"/>
</dbReference>
<dbReference type="PANTHER" id="PTHR22957">
    <property type="entry name" value="TBC1 DOMAIN FAMILY MEMBER GTPASE-ACTIVATING PROTEIN"/>
    <property type="match status" value="1"/>
</dbReference>
<reference evidence="3" key="1">
    <citation type="journal article" date="2020" name="J. Eukaryot. Microbiol.">
        <title>De novo Sequencing, Assembly and Annotation of the Transcriptome for the Free-Living Testate Amoeba Arcella intermedia.</title>
        <authorList>
            <person name="Ribeiro G.M."/>
            <person name="Porfirio-Sousa A.L."/>
            <person name="Maurer-Alcala X.X."/>
            <person name="Katz L.A."/>
            <person name="Lahr D.J.G."/>
        </authorList>
    </citation>
    <scope>NUCLEOTIDE SEQUENCE</scope>
</reference>